<accession>A0ABY9RM82</accession>
<name>A0ABY9RM82_9BURK</name>
<protein>
    <recommendedName>
        <fullName evidence="3">Alanine-rich protein</fullName>
    </recommendedName>
</protein>
<proteinExistence type="predicted"/>
<keyword evidence="2" id="KW-1185">Reference proteome</keyword>
<dbReference type="RefSeq" id="WP_309483001.1">
    <property type="nucleotide sequence ID" value="NZ_CP133720.1"/>
</dbReference>
<evidence type="ECO:0000313" key="2">
    <source>
        <dbReference type="Proteomes" id="UP001181355"/>
    </source>
</evidence>
<sequence length="397" mass="44230">MSQQHAPSYQSLYTYAWDIADQGVTSFVDEALGMGIRDVTIATAYHAGKFIRPHAKQGPRVIFPEDGVTYFTPDLARYSEIKPVAHGDANMTTVVQDLLSDGRLGVHAWTVLLHNSRIGAAYPHYTAKNAFGDGYVYSLCPMNNEVFDYAVHLCADLGSQFAFKSIVLETPGWLPYGHGYHHEFAQVASNAWLDNLLGTCFCEACQTAAREKRISIDALQERVRTAIDHYLRLPANAQSDQAQAWMQAELLSDADWLAYIEMRQQRVSDLVAAIRAAIPSEMKLAVIPTVQRPTAACWTEGSDLRALSDIADYLEIPFYEPNAQRAIADAWESLRQVAHPEKIRAILRPGLPDLNHGQEIAAAIDGIRALGIRDFAFYNYGLLPRDRLDHLAQVLRA</sequence>
<dbReference type="EMBL" id="CP133720">
    <property type="protein sequence ID" value="WMW81522.1"/>
    <property type="molecule type" value="Genomic_DNA"/>
</dbReference>
<organism evidence="1 2">
    <name type="scientific">Undibacterium cyanobacteriorum</name>
    <dbReference type="NCBI Taxonomy" id="3073561"/>
    <lineage>
        <taxon>Bacteria</taxon>
        <taxon>Pseudomonadati</taxon>
        <taxon>Pseudomonadota</taxon>
        <taxon>Betaproteobacteria</taxon>
        <taxon>Burkholderiales</taxon>
        <taxon>Oxalobacteraceae</taxon>
        <taxon>Undibacterium</taxon>
    </lineage>
</organism>
<dbReference type="Gene3D" id="3.20.20.80">
    <property type="entry name" value="Glycosidases"/>
    <property type="match status" value="1"/>
</dbReference>
<gene>
    <name evidence="1" type="ORF">RF679_04380</name>
</gene>
<dbReference type="Proteomes" id="UP001181355">
    <property type="component" value="Chromosome"/>
</dbReference>
<reference evidence="1" key="1">
    <citation type="submission" date="2023-09" db="EMBL/GenBank/DDBJ databases">
        <title>Undibacterium sp. 20NA77.5 isolated from freshwater.</title>
        <authorList>
            <person name="Le V."/>
            <person name="Ko S.-R."/>
            <person name="Ahn C.-Y."/>
            <person name="Oh H.-M."/>
        </authorList>
    </citation>
    <scope>NUCLEOTIDE SEQUENCE</scope>
    <source>
        <strain evidence="1">20NA77.5</strain>
    </source>
</reference>
<evidence type="ECO:0000313" key="1">
    <source>
        <dbReference type="EMBL" id="WMW81522.1"/>
    </source>
</evidence>
<evidence type="ECO:0008006" key="3">
    <source>
        <dbReference type="Google" id="ProtNLM"/>
    </source>
</evidence>